<feature type="region of interest" description="Disordered" evidence="1">
    <location>
        <begin position="1"/>
        <end position="86"/>
    </location>
</feature>
<keyword evidence="3" id="KW-1185">Reference proteome</keyword>
<evidence type="ECO:0000313" key="3">
    <source>
        <dbReference type="Proteomes" id="UP001157006"/>
    </source>
</evidence>
<dbReference type="Proteomes" id="UP001157006">
    <property type="component" value="Chromosome 2"/>
</dbReference>
<reference evidence="2 3" key="1">
    <citation type="submission" date="2023-01" db="EMBL/GenBank/DDBJ databases">
        <authorList>
            <person name="Kreplak J."/>
        </authorList>
    </citation>
    <scope>NUCLEOTIDE SEQUENCE [LARGE SCALE GENOMIC DNA]</scope>
</reference>
<proteinExistence type="predicted"/>
<name>A0AAV0ZMV5_VICFA</name>
<protein>
    <submittedName>
        <fullName evidence="2">Uncharacterized protein</fullName>
    </submittedName>
</protein>
<organism evidence="2 3">
    <name type="scientific">Vicia faba</name>
    <name type="common">Broad bean</name>
    <name type="synonym">Faba vulgaris</name>
    <dbReference type="NCBI Taxonomy" id="3906"/>
    <lineage>
        <taxon>Eukaryota</taxon>
        <taxon>Viridiplantae</taxon>
        <taxon>Streptophyta</taxon>
        <taxon>Embryophyta</taxon>
        <taxon>Tracheophyta</taxon>
        <taxon>Spermatophyta</taxon>
        <taxon>Magnoliopsida</taxon>
        <taxon>eudicotyledons</taxon>
        <taxon>Gunneridae</taxon>
        <taxon>Pentapetalae</taxon>
        <taxon>rosids</taxon>
        <taxon>fabids</taxon>
        <taxon>Fabales</taxon>
        <taxon>Fabaceae</taxon>
        <taxon>Papilionoideae</taxon>
        <taxon>50 kb inversion clade</taxon>
        <taxon>NPAAA clade</taxon>
        <taxon>Hologalegina</taxon>
        <taxon>IRL clade</taxon>
        <taxon>Fabeae</taxon>
        <taxon>Vicia</taxon>
    </lineage>
</organism>
<evidence type="ECO:0000256" key="1">
    <source>
        <dbReference type="SAM" id="MobiDB-lite"/>
    </source>
</evidence>
<evidence type="ECO:0000313" key="2">
    <source>
        <dbReference type="EMBL" id="CAI8599251.1"/>
    </source>
</evidence>
<accession>A0AAV0ZMV5</accession>
<feature type="region of interest" description="Disordered" evidence="1">
    <location>
        <begin position="113"/>
        <end position="132"/>
    </location>
</feature>
<feature type="compositionally biased region" description="Polar residues" evidence="1">
    <location>
        <begin position="114"/>
        <end position="132"/>
    </location>
</feature>
<sequence>MEVEDFTIHNFRSLGIPPTSDSVYPSESPAKKNRKASKKTFAESSYNKSKSYKSIKRSSDGVDGSRPSKVARTSDSSRKSKGSVTATGLTFAADSSKCVTSKNLILDVIDDSSIHPSTQTSLPPIQPSVSTF</sequence>
<gene>
    <name evidence="2" type="ORF">VFH_II165840</name>
</gene>
<dbReference type="AlphaFoldDB" id="A0AAV0ZMV5"/>
<dbReference type="EMBL" id="OX451737">
    <property type="protein sequence ID" value="CAI8599251.1"/>
    <property type="molecule type" value="Genomic_DNA"/>
</dbReference>